<dbReference type="SUPFAM" id="SSF54001">
    <property type="entry name" value="Cysteine proteinases"/>
    <property type="match status" value="1"/>
</dbReference>
<dbReference type="Proteomes" id="UP000184287">
    <property type="component" value="Unassembled WGS sequence"/>
</dbReference>
<dbReference type="OrthoDB" id="7181050at2"/>
<dbReference type="Gene3D" id="3.30.2140.20">
    <property type="match status" value="1"/>
</dbReference>
<protein>
    <submittedName>
        <fullName evidence="3">N-hydroxyarylamine O-acetyltransferase</fullName>
    </submittedName>
</protein>
<sequence length="253" mass="29461">MDYPKYLERIHYDGELTVSFSLLKRLQQLHLLHIPFENLDIHQGVEIKIEHAFSKVVEQGRGGFCYELNSIFFGLLKHLGFNVKLISGRVANKEQGFGLEYDHMAIIAEIDGNTYLVDVGFGEFSAAPLKITLNTLQHDSYDDFQIERFDDTYLIVKNLVDGTFVPKYIFTETARTTDDFKEMCIYHQTSEKSNFTKRRICSIATETGRITITDDRLKIRKSGELTEKAFTEESEFYQHLEKYFKIRLSPRKN</sequence>
<evidence type="ECO:0000313" key="4">
    <source>
        <dbReference type="Proteomes" id="UP000184287"/>
    </source>
</evidence>
<dbReference type="InterPro" id="IPR001447">
    <property type="entry name" value="Arylamine_N-AcTrfase"/>
</dbReference>
<dbReference type="STRING" id="288992.SAMN04488522_1011026"/>
<dbReference type="Pfam" id="PF00797">
    <property type="entry name" value="Acetyltransf_2"/>
    <property type="match status" value="1"/>
</dbReference>
<dbReference type="InterPro" id="IPR053710">
    <property type="entry name" value="Arylamine_NAT_domain_sf"/>
</dbReference>
<dbReference type="RefSeq" id="WP_073228191.1">
    <property type="nucleotide sequence ID" value="NZ_FQUQ01000001.1"/>
</dbReference>
<comment type="similarity">
    <text evidence="1 2">Belongs to the arylamine N-acetyltransferase family.</text>
</comment>
<evidence type="ECO:0000313" key="3">
    <source>
        <dbReference type="EMBL" id="SHE72548.1"/>
    </source>
</evidence>
<name>A0A1M4VUF8_9SPHI</name>
<accession>A0A1M4VUF8</accession>
<reference evidence="4" key="1">
    <citation type="submission" date="2016-11" db="EMBL/GenBank/DDBJ databases">
        <authorList>
            <person name="Varghese N."/>
            <person name="Submissions S."/>
        </authorList>
    </citation>
    <scope>NUCLEOTIDE SEQUENCE [LARGE SCALE GENOMIC DNA]</scope>
    <source>
        <strain evidence="4">DSM 16990</strain>
    </source>
</reference>
<dbReference type="PANTHER" id="PTHR11786:SF0">
    <property type="entry name" value="ARYLAMINE N-ACETYLTRANSFERASE 4-RELATED"/>
    <property type="match status" value="1"/>
</dbReference>
<dbReference type="PANTHER" id="PTHR11786">
    <property type="entry name" value="N-HYDROXYARYLAMINE O-ACETYLTRANSFERASE"/>
    <property type="match status" value="1"/>
</dbReference>
<dbReference type="EMBL" id="FQUQ01000001">
    <property type="protein sequence ID" value="SHE72548.1"/>
    <property type="molecule type" value="Genomic_DNA"/>
</dbReference>
<dbReference type="PRINTS" id="PR01543">
    <property type="entry name" value="ANATRNSFRASE"/>
</dbReference>
<gene>
    <name evidence="3" type="ORF">SAMN04488522_1011026</name>
</gene>
<keyword evidence="4" id="KW-1185">Reference proteome</keyword>
<evidence type="ECO:0000256" key="2">
    <source>
        <dbReference type="RuleBase" id="RU003452"/>
    </source>
</evidence>
<organism evidence="3 4">
    <name type="scientific">Pedobacter caeni</name>
    <dbReference type="NCBI Taxonomy" id="288992"/>
    <lineage>
        <taxon>Bacteria</taxon>
        <taxon>Pseudomonadati</taxon>
        <taxon>Bacteroidota</taxon>
        <taxon>Sphingobacteriia</taxon>
        <taxon>Sphingobacteriales</taxon>
        <taxon>Sphingobacteriaceae</taxon>
        <taxon>Pedobacter</taxon>
    </lineage>
</organism>
<dbReference type="GO" id="GO:0016407">
    <property type="term" value="F:acetyltransferase activity"/>
    <property type="evidence" value="ECO:0007669"/>
    <property type="project" value="InterPro"/>
</dbReference>
<keyword evidence="3" id="KW-0808">Transferase</keyword>
<evidence type="ECO:0000256" key="1">
    <source>
        <dbReference type="ARBA" id="ARBA00006547"/>
    </source>
</evidence>
<dbReference type="AlphaFoldDB" id="A0A1M4VUF8"/>
<proteinExistence type="inferred from homology"/>
<dbReference type="InterPro" id="IPR038765">
    <property type="entry name" value="Papain-like_cys_pep_sf"/>
</dbReference>